<feature type="transmembrane region" description="Helical" evidence="2">
    <location>
        <begin position="135"/>
        <end position="153"/>
    </location>
</feature>
<comment type="caution">
    <text evidence="3">The sequence shown here is derived from an EMBL/GenBank/DDBJ whole genome shotgun (WGS) entry which is preliminary data.</text>
</comment>
<dbReference type="EMBL" id="DSXI01000188">
    <property type="protein sequence ID" value="HGS04748.1"/>
    <property type="molecule type" value="Genomic_DNA"/>
</dbReference>
<evidence type="ECO:0000313" key="3">
    <source>
        <dbReference type="EMBL" id="HGS04748.1"/>
    </source>
</evidence>
<evidence type="ECO:0000256" key="2">
    <source>
        <dbReference type="SAM" id="Phobius"/>
    </source>
</evidence>
<proteinExistence type="predicted"/>
<evidence type="ECO:0000256" key="1">
    <source>
        <dbReference type="SAM" id="Coils"/>
    </source>
</evidence>
<keyword evidence="2" id="KW-0812">Transmembrane</keyword>
<reference evidence="3" key="1">
    <citation type="journal article" date="2020" name="mSystems">
        <title>Genome- and Community-Level Interaction Insights into Carbon Utilization and Element Cycling Functions of Hydrothermarchaeota in Hydrothermal Sediment.</title>
        <authorList>
            <person name="Zhou Z."/>
            <person name="Liu Y."/>
            <person name="Xu W."/>
            <person name="Pan J."/>
            <person name="Luo Z.H."/>
            <person name="Li M."/>
        </authorList>
    </citation>
    <scope>NUCLEOTIDE SEQUENCE [LARGE SCALE GENOMIC DNA]</scope>
    <source>
        <strain evidence="3">SpSt-548</strain>
    </source>
</reference>
<sequence>MYIEARHLYEPPQEGWLRWAALAAVLAGLLAAAAFWGAAWWGAKAHQAQREEQQHWRDYHLLALRLEGVKQGRDFFSLQRLLEHKNVKVQKLVEGKLQDFEEEFSRLEKEREQVRAAAEEAGRRSEDKARYARKAWHGAWLFTLGVLLALGALATHKKLLWLAAPLPVLAALALFLVT</sequence>
<dbReference type="AlphaFoldDB" id="A0A7V4G7A8"/>
<gene>
    <name evidence="3" type="ORF">ENT08_03275</name>
</gene>
<dbReference type="Pfam" id="PF14235">
    <property type="entry name" value="DUF4337"/>
    <property type="match status" value="1"/>
</dbReference>
<name>A0A7V4G7A8_9BACT</name>
<feature type="transmembrane region" description="Helical" evidence="2">
    <location>
        <begin position="159"/>
        <end position="177"/>
    </location>
</feature>
<keyword evidence="2" id="KW-0472">Membrane</keyword>
<keyword evidence="1" id="KW-0175">Coiled coil</keyword>
<keyword evidence="2" id="KW-1133">Transmembrane helix</keyword>
<accession>A0A7V4G7A8</accession>
<organism evidence="3">
    <name type="scientific">Desulfobacca acetoxidans</name>
    <dbReference type="NCBI Taxonomy" id="60893"/>
    <lineage>
        <taxon>Bacteria</taxon>
        <taxon>Pseudomonadati</taxon>
        <taxon>Thermodesulfobacteriota</taxon>
        <taxon>Desulfobaccia</taxon>
        <taxon>Desulfobaccales</taxon>
        <taxon>Desulfobaccaceae</taxon>
        <taxon>Desulfobacca</taxon>
    </lineage>
</organism>
<protein>
    <submittedName>
        <fullName evidence="3">DUF4337 family protein</fullName>
    </submittedName>
</protein>
<feature type="transmembrane region" description="Helical" evidence="2">
    <location>
        <begin position="16"/>
        <end position="41"/>
    </location>
</feature>
<feature type="coiled-coil region" evidence="1">
    <location>
        <begin position="90"/>
        <end position="124"/>
    </location>
</feature>
<dbReference type="InterPro" id="IPR025570">
    <property type="entry name" value="DUF4337"/>
</dbReference>